<protein>
    <submittedName>
        <fullName evidence="2">Uncharacterized protein</fullName>
    </submittedName>
</protein>
<feature type="region of interest" description="Disordered" evidence="1">
    <location>
        <begin position="1"/>
        <end position="107"/>
    </location>
</feature>
<dbReference type="EMBL" id="VDEP01000035">
    <property type="protein sequence ID" value="KAA1136576.1"/>
    <property type="molecule type" value="Genomic_DNA"/>
</dbReference>
<accession>A0A5B0QVB4</accession>
<organism evidence="2 4">
    <name type="scientific">Puccinia graminis f. sp. tritici</name>
    <dbReference type="NCBI Taxonomy" id="56615"/>
    <lineage>
        <taxon>Eukaryota</taxon>
        <taxon>Fungi</taxon>
        <taxon>Dikarya</taxon>
        <taxon>Basidiomycota</taxon>
        <taxon>Pucciniomycotina</taxon>
        <taxon>Pucciniomycetes</taxon>
        <taxon>Pucciniales</taxon>
        <taxon>Pucciniaceae</taxon>
        <taxon>Puccinia</taxon>
    </lineage>
</organism>
<evidence type="ECO:0000256" key="1">
    <source>
        <dbReference type="SAM" id="MobiDB-lite"/>
    </source>
</evidence>
<name>A0A5B0QVB4_PUCGR</name>
<proteinExistence type="predicted"/>
<dbReference type="Proteomes" id="UP000325313">
    <property type="component" value="Unassembled WGS sequence"/>
</dbReference>
<evidence type="ECO:0000313" key="3">
    <source>
        <dbReference type="EMBL" id="KAA1136576.1"/>
    </source>
</evidence>
<reference evidence="2 4" key="1">
    <citation type="submission" date="2019-05" db="EMBL/GenBank/DDBJ databases">
        <title>Emergence of the Ug99 lineage of the wheat stem rust pathogen through somatic hybridization.</title>
        <authorList>
            <person name="Li F."/>
            <person name="Upadhyaya N.M."/>
            <person name="Sperschneider J."/>
            <person name="Matny O."/>
            <person name="Nguyen-Phuc H."/>
            <person name="Mago R."/>
            <person name="Raley C."/>
            <person name="Miller M.E."/>
            <person name="Silverstein K.A.T."/>
            <person name="Henningsen E."/>
            <person name="Hirsch C.D."/>
            <person name="Visser B."/>
            <person name="Pretorius Z.A."/>
            <person name="Steffenson B.J."/>
            <person name="Schwessinger B."/>
            <person name="Dodds P.N."/>
            <person name="Figueroa M."/>
        </authorList>
    </citation>
    <scope>NUCLEOTIDE SEQUENCE [LARGE SCALE GENOMIC DNA]</scope>
    <source>
        <strain evidence="2 4">Ug99</strain>
    </source>
</reference>
<evidence type="ECO:0000313" key="2">
    <source>
        <dbReference type="EMBL" id="KAA1117237.1"/>
    </source>
</evidence>
<feature type="compositionally biased region" description="Basic and acidic residues" evidence="1">
    <location>
        <begin position="53"/>
        <end position="66"/>
    </location>
</feature>
<sequence length="107" mass="11595">MGVGVRLSTPLRAAKKAMQKAKQKADNDEAKKKGATAPKRRVFPAQSTCGKAGLKEVDLPQKKDEPAPQEDLSQKNGEPAPKKKIRPIKTASLKPEPPQPRSTTTSR</sequence>
<gene>
    <name evidence="3" type="ORF">PGTUg99_035725</name>
    <name evidence="2" type="ORF">PGTUg99_037255</name>
</gene>
<comment type="caution">
    <text evidence="2">The sequence shown here is derived from an EMBL/GenBank/DDBJ whole genome shotgun (WGS) entry which is preliminary data.</text>
</comment>
<feature type="compositionally biased region" description="Basic residues" evidence="1">
    <location>
        <begin position="13"/>
        <end position="22"/>
    </location>
</feature>
<dbReference type="EMBL" id="VDEP01000270">
    <property type="protein sequence ID" value="KAA1117237.1"/>
    <property type="molecule type" value="Genomic_DNA"/>
</dbReference>
<dbReference type="AlphaFoldDB" id="A0A5B0QVB4"/>
<feature type="compositionally biased region" description="Basic and acidic residues" evidence="1">
    <location>
        <begin position="23"/>
        <end position="32"/>
    </location>
</feature>
<evidence type="ECO:0000313" key="4">
    <source>
        <dbReference type="Proteomes" id="UP000325313"/>
    </source>
</evidence>